<dbReference type="Gene3D" id="1.10.390.10">
    <property type="entry name" value="Neutral Protease Domain 2"/>
    <property type="match status" value="1"/>
</dbReference>
<dbReference type="RefSeq" id="WP_186562085.1">
    <property type="nucleotide sequence ID" value="NZ_JACNMF010000003.1"/>
</dbReference>
<dbReference type="EMBL" id="JACNMF010000003">
    <property type="protein sequence ID" value="MBC3758828.1"/>
    <property type="molecule type" value="Genomic_DNA"/>
</dbReference>
<dbReference type="AlphaFoldDB" id="A0A923KLG8"/>
<proteinExistence type="predicted"/>
<dbReference type="SUPFAM" id="SSF55486">
    <property type="entry name" value="Metalloproteases ('zincins'), catalytic domain"/>
    <property type="match status" value="1"/>
</dbReference>
<dbReference type="InterPro" id="IPR027268">
    <property type="entry name" value="Peptidase_M4/M1_CTD_sf"/>
</dbReference>
<reference evidence="1" key="1">
    <citation type="submission" date="2020-08" db="EMBL/GenBank/DDBJ databases">
        <title>Hyunsoonleella sp. strain SJ7 genome sequencing and assembly.</title>
        <authorList>
            <person name="Kim I."/>
        </authorList>
    </citation>
    <scope>NUCLEOTIDE SEQUENCE</scope>
    <source>
        <strain evidence="1">SJ7</strain>
    </source>
</reference>
<gene>
    <name evidence="1" type="ORF">H7U19_10465</name>
</gene>
<dbReference type="Proteomes" id="UP000656244">
    <property type="component" value="Unassembled WGS sequence"/>
</dbReference>
<evidence type="ECO:0000313" key="1">
    <source>
        <dbReference type="EMBL" id="MBC3758828.1"/>
    </source>
</evidence>
<comment type="caution">
    <text evidence="1">The sequence shown here is derived from an EMBL/GenBank/DDBJ whole genome shotgun (WGS) entry which is preliminary data.</text>
</comment>
<keyword evidence="1" id="KW-0645">Protease</keyword>
<organism evidence="1 2">
    <name type="scientific">Hyunsoonleella aquatilis</name>
    <dbReference type="NCBI Taxonomy" id="2762758"/>
    <lineage>
        <taxon>Bacteria</taxon>
        <taxon>Pseudomonadati</taxon>
        <taxon>Bacteroidota</taxon>
        <taxon>Flavobacteriia</taxon>
        <taxon>Flavobacteriales</taxon>
        <taxon>Flavobacteriaceae</taxon>
    </lineage>
</organism>
<protein>
    <submittedName>
        <fullName evidence="1">Metalloprotease</fullName>
    </submittedName>
</protein>
<keyword evidence="1" id="KW-0378">Hydrolase</keyword>
<dbReference type="GO" id="GO:0008237">
    <property type="term" value="F:metallopeptidase activity"/>
    <property type="evidence" value="ECO:0007669"/>
    <property type="project" value="UniProtKB-KW"/>
</dbReference>
<keyword evidence="2" id="KW-1185">Reference proteome</keyword>
<keyword evidence="1" id="KW-0482">Metalloprotease</keyword>
<sequence length="943" mass="111268">MKLRYLVTILTLLNLLIGFGQNRTDVSAYFNIEKKLIAISQTIEYYNTSDDTLSTIYLNDWSNSFSNKNTPLAKRLADEYVNKFHLAKDEDRGYTEIGYIKQDGDSLHFSRLPKQVDVIEVHLKTPLSPGSSYAIDLKYTVKLPSDQFTSYGFTKDGDLNLKYWYITPAVYNTEWQYYSNKNLNDLFIPRADVNLEISYPKNYHVTLELNEVKSVDFGERIVKVFEGKDRNNNKLFLNKTPEFKSIKSEKIELVTNMKDFDLKLVEKVLITDRVINFMYENLGEYPHEKLLLTKIDNDKDPVYGLNFLPNFLQPYPDSFEYEMMLLKVALHNYLKNILIVNPRKDHWILDSIQIYFLMKYVEMNYPDMKFFGVLSNIWGLRAFHAADLHYNDKYTLAYMLMARANRDQPVAMAKDSLMKFNSNIASKYKAGVGLRYLDDFINKDILETTLKDFLRAYKLKAVTTEDFETLLKSRTEKDINWFFTDYLQTRKKIDFKIKEVSKTNDSIALIIKNKRDNSMPVSLYTLKNDSILSKYWVEDIQDEKRVAIPNNGADKFILNYNNAAPEFNLRDNYKSDKGFFFNNKPFQFRLLKDIEDPNYNQVFLMPIVEFNNIYDGLNLGIKLYNGTLLRRNFKYKIQPQYSLNSKQLTGSTSLSMTHNFENRNLYALNYGIGLSYRSYAQDLFFRRISPSLTFLFRDDNDFRSNIRKALRFRFLDIHRDEDLLNISDNNEPNYSVFNARYINSNDNLLVFSKWYADFQLAKNFSKVAFNYEFRKLFQSNRQLNLRFFAGLFIENNTETDSDYFSFALDRPTDYLFDYNYLGRSEDTGIFSQQYIDAEGGFKSKLEVPFANQWMTTANVSTSIWRYILAYGDFGLVKNKFKAPKFVYDSGIRIDLVTDYFEVYFPIYSNLGWEIAQPGYDQKIRFKFTVDPEVLLGLFRRRWF</sequence>
<accession>A0A923KLG8</accession>
<name>A0A923KLG8_9FLAO</name>
<evidence type="ECO:0000313" key="2">
    <source>
        <dbReference type="Proteomes" id="UP000656244"/>
    </source>
</evidence>